<evidence type="ECO:0000313" key="2">
    <source>
        <dbReference type="Proteomes" id="UP000324800"/>
    </source>
</evidence>
<accession>A0A5J4X4G2</accession>
<comment type="caution">
    <text evidence="1">The sequence shown here is derived from an EMBL/GenBank/DDBJ whole genome shotgun (WGS) entry which is preliminary data.</text>
</comment>
<reference evidence="1 2" key="1">
    <citation type="submission" date="2019-03" db="EMBL/GenBank/DDBJ databases">
        <title>Single cell metagenomics reveals metabolic interactions within the superorganism composed of flagellate Streblomastix strix and complex community of Bacteroidetes bacteria on its surface.</title>
        <authorList>
            <person name="Treitli S.C."/>
            <person name="Kolisko M."/>
            <person name="Husnik F."/>
            <person name="Keeling P."/>
            <person name="Hampl V."/>
        </authorList>
    </citation>
    <scope>NUCLEOTIDE SEQUENCE [LARGE SCALE GENOMIC DNA]</scope>
    <source>
        <strain evidence="1">ST1C</strain>
    </source>
</reference>
<organism evidence="1 2">
    <name type="scientific">Streblomastix strix</name>
    <dbReference type="NCBI Taxonomy" id="222440"/>
    <lineage>
        <taxon>Eukaryota</taxon>
        <taxon>Metamonada</taxon>
        <taxon>Preaxostyla</taxon>
        <taxon>Oxymonadida</taxon>
        <taxon>Streblomastigidae</taxon>
        <taxon>Streblomastix</taxon>
    </lineage>
</organism>
<gene>
    <name evidence="1" type="ORF">EZS28_002404</name>
</gene>
<evidence type="ECO:0000313" key="1">
    <source>
        <dbReference type="EMBL" id="KAA6402070.1"/>
    </source>
</evidence>
<name>A0A5J4X4G2_9EUKA</name>
<protein>
    <submittedName>
        <fullName evidence="1">Uncharacterized protein</fullName>
    </submittedName>
</protein>
<dbReference type="AlphaFoldDB" id="A0A5J4X4G2"/>
<dbReference type="EMBL" id="SNRW01000290">
    <property type="protein sequence ID" value="KAA6402070.1"/>
    <property type="molecule type" value="Genomic_DNA"/>
</dbReference>
<sequence>MGYSNLTLAEVRRSIVKNMKDECVKSHISVWVYAELDPLLGQKSLNQRQSSLSVICSNKCIRINHEDKQMTCMLQLTTEIFGGIWTPGLIIVHNIIARNLQVDYPWTIEPNPDSEFEYDSETSPPPIRQDSSLLHGYVAGREHELLTKFLDDLGLSKHASALFIGGQKFQSIRRYHYAQATLDDWMKSKQYSIQDVLRMKPGFIIPEVMAWFTGQHKTHKSSLNKQSCVKIMLQLIFDREPMHDTPSALTYRAISNCNVQTRRYTYVQDIEILFNHWTTQPTDDIIQNQDHYIKFVSIFLKVLFLRTTKISGVDLNLSNFNFGNYVALPTLLTQNNQCFKTIRSEKNRNTESLPQCNSLYVVISIKRTFLLSVNNFSYTVLNQTMEIKVSCENF</sequence>
<proteinExistence type="predicted"/>
<dbReference type="Proteomes" id="UP000324800">
    <property type="component" value="Unassembled WGS sequence"/>
</dbReference>